<dbReference type="Proteomes" id="UP000287394">
    <property type="component" value="Chromosome"/>
</dbReference>
<evidence type="ECO:0000313" key="1">
    <source>
        <dbReference type="EMBL" id="BDI34128.1"/>
    </source>
</evidence>
<organism evidence="1 2">
    <name type="scientific">Capsulimonas corticalis</name>
    <dbReference type="NCBI Taxonomy" id="2219043"/>
    <lineage>
        <taxon>Bacteria</taxon>
        <taxon>Bacillati</taxon>
        <taxon>Armatimonadota</taxon>
        <taxon>Armatimonadia</taxon>
        <taxon>Capsulimonadales</taxon>
        <taxon>Capsulimonadaceae</taxon>
        <taxon>Capsulimonas</taxon>
    </lineage>
</organism>
<evidence type="ECO:0000313" key="2">
    <source>
        <dbReference type="Proteomes" id="UP000287394"/>
    </source>
</evidence>
<dbReference type="RefSeq" id="WP_119321671.1">
    <property type="nucleotide sequence ID" value="NZ_AP025739.1"/>
</dbReference>
<sequence length="307" mass="32918">MTLLTASLYLLCLAFLLGSAVFVLSRNPGSRLHGYYSLLAIALLGWVGTLFVFGSLPEGRTLLLVGRANFAAAALVATASYLFMAELAGRGSRLYARLWLETSFVVAVSAFTPLIDGAETVQAGQHLTAYGVLFPLYIAHVVAMLGGAVATALRPGVRLAARDRNTLKLIGAGILATASVAVTTNIVLPYWYGDFRLINVGTLSTILLLGTVAYAVFVQHLFNIRVIVRTTVIYAVIISFALEVYQAAVAFLADLLPLGNPTERHFAATAIALIINATTNRALKDWLERVVDHVARKGRPMPAEGRS</sequence>
<keyword evidence="2" id="KW-1185">Reference proteome</keyword>
<accession>A0A402CWF3</accession>
<reference evidence="1 2" key="1">
    <citation type="journal article" date="2019" name="Int. J. Syst. Evol. Microbiol.">
        <title>Capsulimonas corticalis gen. nov., sp. nov., an aerobic capsulated bacterium, of a novel bacterial order, Capsulimonadales ord. nov., of the class Armatimonadia of the phylum Armatimonadetes.</title>
        <authorList>
            <person name="Li J."/>
            <person name="Kudo C."/>
            <person name="Tonouchi A."/>
        </authorList>
    </citation>
    <scope>NUCLEOTIDE SEQUENCE [LARGE SCALE GENOMIC DNA]</scope>
    <source>
        <strain evidence="1 2">AX-7</strain>
    </source>
</reference>
<dbReference type="EMBL" id="AP025739">
    <property type="protein sequence ID" value="BDI34128.1"/>
    <property type="molecule type" value="Genomic_DNA"/>
</dbReference>
<gene>
    <name evidence="1" type="ORF">CCAX7_61790</name>
</gene>
<dbReference type="KEGG" id="ccot:CCAX7_61790"/>
<dbReference type="AlphaFoldDB" id="A0A402CWF3"/>
<protein>
    <submittedName>
        <fullName evidence="1">Uncharacterized protein</fullName>
    </submittedName>
</protein>
<name>A0A402CWF3_9BACT</name>
<proteinExistence type="predicted"/>